<dbReference type="Pfam" id="PF01494">
    <property type="entry name" value="FAD_binding_3"/>
    <property type="match status" value="2"/>
</dbReference>
<reference evidence="6 7" key="1">
    <citation type="submission" date="2019-09" db="EMBL/GenBank/DDBJ databases">
        <title>Goodfellowia gen. nov., a new genus of the Pseudonocardineae related to Actinoalloteichus, containing Goodfellowia coeruleoviolacea gen. nov., comb. nov. gen. nov., comb. nov.</title>
        <authorList>
            <person name="Labeda D."/>
        </authorList>
    </citation>
    <scope>NUCLEOTIDE SEQUENCE [LARGE SCALE GENOMIC DNA]</scope>
    <source>
        <strain evidence="6 7">AN110305</strain>
    </source>
</reference>
<accession>A0A5B2WKV8</accession>
<dbReference type="AlphaFoldDB" id="A0A5B2WKV8"/>
<organism evidence="6 7">
    <name type="scientific">Solihabitans fulvus</name>
    <dbReference type="NCBI Taxonomy" id="1892852"/>
    <lineage>
        <taxon>Bacteria</taxon>
        <taxon>Bacillati</taxon>
        <taxon>Actinomycetota</taxon>
        <taxon>Actinomycetes</taxon>
        <taxon>Pseudonocardiales</taxon>
        <taxon>Pseudonocardiaceae</taxon>
        <taxon>Solihabitans</taxon>
    </lineage>
</organism>
<evidence type="ECO:0000256" key="1">
    <source>
        <dbReference type="ARBA" id="ARBA00022630"/>
    </source>
</evidence>
<evidence type="ECO:0000256" key="3">
    <source>
        <dbReference type="ARBA" id="ARBA00023002"/>
    </source>
</evidence>
<dbReference type="EMBL" id="VUOB01000075">
    <property type="protein sequence ID" value="KAA2252441.1"/>
    <property type="molecule type" value="Genomic_DNA"/>
</dbReference>
<evidence type="ECO:0000313" key="6">
    <source>
        <dbReference type="EMBL" id="KAA2252441.1"/>
    </source>
</evidence>
<keyword evidence="1" id="KW-0285">Flavoprotein</keyword>
<feature type="domain" description="FAD-binding" evidence="5">
    <location>
        <begin position="3"/>
        <end position="46"/>
    </location>
</feature>
<dbReference type="RefSeq" id="WP_149854365.1">
    <property type="nucleotide sequence ID" value="NZ_VUOB01000075.1"/>
</dbReference>
<keyword evidence="2" id="KW-0274">FAD</keyword>
<evidence type="ECO:0000313" key="7">
    <source>
        <dbReference type="Proteomes" id="UP000323454"/>
    </source>
</evidence>
<dbReference type="PRINTS" id="PR00420">
    <property type="entry name" value="RNGMNOXGNASE"/>
</dbReference>
<comment type="caution">
    <text evidence="6">The sequence shown here is derived from an EMBL/GenBank/DDBJ whole genome shotgun (WGS) entry which is preliminary data.</text>
</comment>
<protein>
    <submittedName>
        <fullName evidence="6">FAD-dependent monooxygenase</fullName>
    </submittedName>
</protein>
<dbReference type="OrthoDB" id="3217377at2"/>
<evidence type="ECO:0000256" key="2">
    <source>
        <dbReference type="ARBA" id="ARBA00022827"/>
    </source>
</evidence>
<proteinExistence type="predicted"/>
<dbReference type="Proteomes" id="UP000323454">
    <property type="component" value="Unassembled WGS sequence"/>
</dbReference>
<keyword evidence="7" id="KW-1185">Reference proteome</keyword>
<dbReference type="PANTHER" id="PTHR46972:SF1">
    <property type="entry name" value="FAD DEPENDENT OXIDOREDUCTASE DOMAIN-CONTAINING PROTEIN"/>
    <property type="match status" value="1"/>
</dbReference>
<dbReference type="GO" id="GO:0004497">
    <property type="term" value="F:monooxygenase activity"/>
    <property type="evidence" value="ECO:0007669"/>
    <property type="project" value="UniProtKB-KW"/>
</dbReference>
<dbReference type="GO" id="GO:0071949">
    <property type="term" value="F:FAD binding"/>
    <property type="evidence" value="ECO:0007669"/>
    <property type="project" value="InterPro"/>
</dbReference>
<keyword evidence="3" id="KW-0560">Oxidoreductase</keyword>
<dbReference type="Gene3D" id="3.50.50.60">
    <property type="entry name" value="FAD/NAD(P)-binding domain"/>
    <property type="match status" value="1"/>
</dbReference>
<sequence>MTTPVTVIGAGLGGLTLARVLHLRGVPVTVYDADASAHARTQGGQLDLHEHNGQLALHLADLDEEYRSILHRGGAAQRVCDRHAVVLGDVPDDGSMTKPEALRGDIRRVLLDSLPRGTVRWGKKLVTATAVGNGQHELVFADGSTVTTELLVGADGTWSKVRSLVSEHTPTYTGMSYIDTYLHDVDHRHRASAAIVGNGALYALEPGGGFLAHREADAVIHTYVCMSRPVEWFDAVDFADADATRAVIAAEFDGWAPELTALIAHSDTAPVLRSIYQLPDQHRWARVPGVTLLGDAAHVTVPGGEGANLAMLDGAELAHAIAAHRHDTDAALAAYEAVMFPRSHAEATAAHETVELVFGHDAPHALARLFNGDREKPHHTAKGQCA</sequence>
<evidence type="ECO:0000259" key="5">
    <source>
        <dbReference type="Pfam" id="PF01494"/>
    </source>
</evidence>
<evidence type="ECO:0000256" key="4">
    <source>
        <dbReference type="ARBA" id="ARBA00023033"/>
    </source>
</evidence>
<keyword evidence="4 6" id="KW-0503">Monooxygenase</keyword>
<feature type="domain" description="FAD-binding" evidence="5">
    <location>
        <begin position="143"/>
        <end position="337"/>
    </location>
</feature>
<dbReference type="InterPro" id="IPR036188">
    <property type="entry name" value="FAD/NAD-bd_sf"/>
</dbReference>
<gene>
    <name evidence="6" type="ORF">F0L68_35975</name>
</gene>
<dbReference type="SUPFAM" id="SSF51905">
    <property type="entry name" value="FAD/NAD(P)-binding domain"/>
    <property type="match status" value="1"/>
</dbReference>
<reference evidence="6 7" key="2">
    <citation type="submission" date="2019-09" db="EMBL/GenBank/DDBJ databases">
        <authorList>
            <person name="Jin C."/>
        </authorList>
    </citation>
    <scope>NUCLEOTIDE SEQUENCE [LARGE SCALE GENOMIC DNA]</scope>
    <source>
        <strain evidence="6 7">AN110305</strain>
    </source>
</reference>
<name>A0A5B2WKV8_9PSEU</name>
<dbReference type="PANTHER" id="PTHR46972">
    <property type="entry name" value="MONOOXYGENASE ASQM-RELATED"/>
    <property type="match status" value="1"/>
</dbReference>
<dbReference type="InterPro" id="IPR002938">
    <property type="entry name" value="FAD-bd"/>
</dbReference>